<keyword evidence="4 8" id="KW-0378">Hydrolase</keyword>
<dbReference type="GeneID" id="3550913"/>
<dbReference type="Gene3D" id="3.10.170.20">
    <property type="match status" value="1"/>
</dbReference>
<dbReference type="GO" id="GO:0046872">
    <property type="term" value="F:metal ion binding"/>
    <property type="evidence" value="ECO:0007669"/>
    <property type="project" value="UniProtKB-KW"/>
</dbReference>
<evidence type="ECO:0000256" key="1">
    <source>
        <dbReference type="ARBA" id="ARBA00005860"/>
    </source>
</evidence>
<dbReference type="GO" id="GO:0004222">
    <property type="term" value="F:metalloendopeptidase activity"/>
    <property type="evidence" value="ECO:0007669"/>
    <property type="project" value="UniProtKB-UniRule"/>
</dbReference>
<keyword evidence="6 7" id="KW-0482">Metalloprotease</keyword>
<evidence type="ECO:0000256" key="5">
    <source>
        <dbReference type="ARBA" id="ARBA00022833"/>
    </source>
</evidence>
<proteinExistence type="inferred from homology"/>
<dbReference type="EC" id="3.4.24.-" evidence="8"/>
<dbReference type="Gene3D" id="3.90.132.10">
    <property type="entry name" value="Leishmanolysin , domain 2"/>
    <property type="match status" value="1"/>
</dbReference>
<evidence type="ECO:0000256" key="3">
    <source>
        <dbReference type="ARBA" id="ARBA00022723"/>
    </source>
</evidence>
<evidence type="ECO:0000256" key="7">
    <source>
        <dbReference type="PIRSR" id="PIRSR601577-2"/>
    </source>
</evidence>
<feature type="binding site" evidence="7">
    <location>
        <position position="253"/>
    </location>
    <ligand>
        <name>Zn(2+)</name>
        <dbReference type="ChEBI" id="CHEBI:29105"/>
        <note>catalytic</note>
    </ligand>
</feature>
<dbReference type="KEGG" id="tcr:510627.184"/>
<dbReference type="SUPFAM" id="SSF55486">
    <property type="entry name" value="Metalloproteases ('zincins'), catalytic domain"/>
    <property type="match status" value="1"/>
</dbReference>
<dbReference type="InParanoid" id="Q4DW73"/>
<keyword evidence="10" id="KW-1185">Reference proteome</keyword>
<evidence type="ECO:0000256" key="2">
    <source>
        <dbReference type="ARBA" id="ARBA00022670"/>
    </source>
</evidence>
<evidence type="ECO:0000313" key="10">
    <source>
        <dbReference type="Proteomes" id="UP000002296"/>
    </source>
</evidence>
<dbReference type="AlphaFoldDB" id="Q4DW73"/>
<keyword evidence="3 7" id="KW-0479">Metal-binding</keyword>
<dbReference type="EMBL" id="AAHK01000132">
    <property type="protein sequence ID" value="EAN96783.1"/>
    <property type="molecule type" value="Genomic_DNA"/>
</dbReference>
<protein>
    <recommendedName>
        <fullName evidence="8">Leishmanolysin-like peptidase</fullName>
        <ecNumber evidence="8">3.4.24.-</ecNumber>
    </recommendedName>
</protein>
<accession>Q4DW73</accession>
<dbReference type="GO" id="GO:0016020">
    <property type="term" value="C:membrane"/>
    <property type="evidence" value="ECO:0007669"/>
    <property type="project" value="InterPro"/>
</dbReference>
<dbReference type="PRINTS" id="PR00782">
    <property type="entry name" value="LSHMANOLYSIN"/>
</dbReference>
<evidence type="ECO:0000313" key="9">
    <source>
        <dbReference type="EMBL" id="EAN96783.1"/>
    </source>
</evidence>
<gene>
    <name evidence="9" type="ORF">Tc00.1047053510627.184</name>
</gene>
<dbReference type="GO" id="GO:0007155">
    <property type="term" value="P:cell adhesion"/>
    <property type="evidence" value="ECO:0007669"/>
    <property type="project" value="InterPro"/>
</dbReference>
<dbReference type="GO" id="GO:0006508">
    <property type="term" value="P:proteolysis"/>
    <property type="evidence" value="ECO:0007669"/>
    <property type="project" value="UniProtKB-KW"/>
</dbReference>
<dbReference type="SMR" id="Q4DW73"/>
<evidence type="ECO:0000256" key="4">
    <source>
        <dbReference type="ARBA" id="ARBA00022801"/>
    </source>
</evidence>
<evidence type="ECO:0000256" key="8">
    <source>
        <dbReference type="RuleBase" id="RU366077"/>
    </source>
</evidence>
<dbReference type="Proteomes" id="UP000002296">
    <property type="component" value="Unassembled WGS sequence"/>
</dbReference>
<keyword evidence="2 8" id="KW-0645">Protease</keyword>
<sequence>MWSPPTARFILFTVGRMHLRAEDALQVWSFVWKDRWVPIGIKASTTDPCDSRSHCVFFWRCTVNSLDGAFGSKNGALTFAHGNLLAEETVPAAFKLHADRLLVQALEGPLTASHLPREAFAVGSRCLLSILPLVFPILTRRSAWLRRWWCVGTAVRHARGWPSCRWRHAICPSVLFHGRIAAHLLAHALGFNCPHTASHSVVRNAIGVRGRALSVVVHSANAAMAAREHHDCDDIDGMELQDEDGDGRTLESHWWRCHARDEWMAPIGGAGCCRGSAPH</sequence>
<reference evidence="9 10" key="1">
    <citation type="journal article" date="2005" name="Science">
        <title>The genome sequence of Trypanosoma cruzi, etiologic agent of Chagas disease.</title>
        <authorList>
            <person name="El-Sayed N.M."/>
            <person name="Myler P.J."/>
            <person name="Bartholomeu D.C."/>
            <person name="Nilsson D."/>
            <person name="Aggarwal G."/>
            <person name="Tran A.N."/>
            <person name="Ghedin E."/>
            <person name="Worthey E.A."/>
            <person name="Delcher A.L."/>
            <person name="Blandin G."/>
            <person name="Westenberger S.J."/>
            <person name="Caler E."/>
            <person name="Cerqueira G.C."/>
            <person name="Branche C."/>
            <person name="Haas B."/>
            <person name="Anupama A."/>
            <person name="Arner E."/>
            <person name="Aslund L."/>
            <person name="Attipoe P."/>
            <person name="Bontempi E."/>
            <person name="Bringaud F."/>
            <person name="Burton P."/>
            <person name="Cadag E."/>
            <person name="Campbell D.A."/>
            <person name="Carrington M."/>
            <person name="Crabtree J."/>
            <person name="Darban H."/>
            <person name="da Silveira J.F."/>
            <person name="de Jong P."/>
            <person name="Edwards K."/>
            <person name="Englund P.T."/>
            <person name="Fazelina G."/>
            <person name="Feldblyum T."/>
            <person name="Ferella M."/>
            <person name="Frasch A.C."/>
            <person name="Gull K."/>
            <person name="Horn D."/>
            <person name="Hou L."/>
            <person name="Huang Y."/>
            <person name="Kindlund E."/>
            <person name="Klingbeil M."/>
            <person name="Kluge S."/>
            <person name="Koo H."/>
            <person name="Lacerda D."/>
            <person name="Levin M.J."/>
            <person name="Lorenzi H."/>
            <person name="Louie T."/>
            <person name="Machado C.R."/>
            <person name="McCulloch R."/>
            <person name="McKenna A."/>
            <person name="Mizuno Y."/>
            <person name="Mottram J.C."/>
            <person name="Nelson S."/>
            <person name="Ochaya S."/>
            <person name="Osoegawa K."/>
            <person name="Pai G."/>
            <person name="Parsons M."/>
            <person name="Pentony M."/>
            <person name="Pettersson U."/>
            <person name="Pop M."/>
            <person name="Ramirez J.L."/>
            <person name="Rinta J."/>
            <person name="Robertson L."/>
            <person name="Salzberg S.L."/>
            <person name="Sanchez D.O."/>
            <person name="Seyler A."/>
            <person name="Sharma R."/>
            <person name="Shetty J."/>
            <person name="Simpson A.J."/>
            <person name="Sisk E."/>
            <person name="Tammi M.T."/>
            <person name="Tarleton R."/>
            <person name="Teixeira S."/>
            <person name="Van Aken S."/>
            <person name="Vogt C."/>
            <person name="Ward P.N."/>
            <person name="Wickstead B."/>
            <person name="Wortman J."/>
            <person name="White O."/>
            <person name="Fraser C.M."/>
            <person name="Stuart K.D."/>
            <person name="Andersson B."/>
        </authorList>
    </citation>
    <scope>NUCLEOTIDE SEQUENCE [LARGE SCALE GENOMIC DNA]</scope>
    <source>
        <strain evidence="9 10">CL Brener</strain>
    </source>
</reference>
<comment type="cofactor">
    <cofactor evidence="7 8">
        <name>Zn(2+)</name>
        <dbReference type="ChEBI" id="CHEBI:29105"/>
    </cofactor>
    <text evidence="7 8">Binds 1 zinc ion per subunit.</text>
</comment>
<name>Q4DW73_TRYCC</name>
<dbReference type="RefSeq" id="XP_818634.1">
    <property type="nucleotide sequence ID" value="XM_813541.1"/>
</dbReference>
<organism evidence="9 10">
    <name type="scientific">Trypanosoma cruzi (strain CL Brener)</name>
    <dbReference type="NCBI Taxonomy" id="353153"/>
    <lineage>
        <taxon>Eukaryota</taxon>
        <taxon>Discoba</taxon>
        <taxon>Euglenozoa</taxon>
        <taxon>Kinetoplastea</taxon>
        <taxon>Metakinetoplastina</taxon>
        <taxon>Trypanosomatida</taxon>
        <taxon>Trypanosomatidae</taxon>
        <taxon>Trypanosoma</taxon>
        <taxon>Schizotrypanum</taxon>
    </lineage>
</organism>
<dbReference type="PaxDb" id="353153-Q4DW73"/>
<evidence type="ECO:0000256" key="6">
    <source>
        <dbReference type="ARBA" id="ARBA00023049"/>
    </source>
</evidence>
<dbReference type="InterPro" id="IPR001577">
    <property type="entry name" value="Peptidase_M8"/>
</dbReference>
<comment type="similarity">
    <text evidence="1 8">Belongs to the peptidase M8 family.</text>
</comment>
<comment type="caution">
    <text evidence="9">The sequence shown here is derived from an EMBL/GenBank/DDBJ whole genome shotgun (WGS) entry which is preliminary data.</text>
</comment>
<keyword evidence="5 7" id="KW-0862">Zinc</keyword>
<dbReference type="Pfam" id="PF01457">
    <property type="entry name" value="Peptidase_M8"/>
    <property type="match status" value="1"/>
</dbReference>